<dbReference type="GO" id="GO:0022857">
    <property type="term" value="F:transmembrane transporter activity"/>
    <property type="evidence" value="ECO:0007669"/>
    <property type="project" value="InterPro"/>
</dbReference>
<dbReference type="SUPFAM" id="SSF103473">
    <property type="entry name" value="MFS general substrate transporter"/>
    <property type="match status" value="1"/>
</dbReference>
<dbReference type="Pfam" id="PF07690">
    <property type="entry name" value="MFS_1"/>
    <property type="match status" value="1"/>
</dbReference>
<comment type="caution">
    <text evidence="9">The sequence shown here is derived from an EMBL/GenBank/DDBJ whole genome shotgun (WGS) entry which is preliminary data.</text>
</comment>
<gene>
    <name evidence="9" type="ORF">N7493_004522</name>
</gene>
<feature type="transmembrane region" description="Helical" evidence="7">
    <location>
        <begin position="216"/>
        <end position="239"/>
    </location>
</feature>
<feature type="transmembrane region" description="Helical" evidence="7">
    <location>
        <begin position="489"/>
        <end position="512"/>
    </location>
</feature>
<dbReference type="Proteomes" id="UP001215712">
    <property type="component" value="Unassembled WGS sequence"/>
</dbReference>
<feature type="transmembrane region" description="Helical" evidence="7">
    <location>
        <begin position="245"/>
        <end position="271"/>
    </location>
</feature>
<dbReference type="PANTHER" id="PTHR23502">
    <property type="entry name" value="MAJOR FACILITATOR SUPERFAMILY"/>
    <property type="match status" value="1"/>
</dbReference>
<feature type="transmembrane region" description="Helical" evidence="7">
    <location>
        <begin position="399"/>
        <end position="418"/>
    </location>
</feature>
<evidence type="ECO:0000256" key="4">
    <source>
        <dbReference type="ARBA" id="ARBA00022989"/>
    </source>
</evidence>
<dbReference type="InterPro" id="IPR020846">
    <property type="entry name" value="MFS_dom"/>
</dbReference>
<dbReference type="PROSITE" id="PS50850">
    <property type="entry name" value="MFS"/>
    <property type="match status" value="1"/>
</dbReference>
<evidence type="ECO:0000256" key="5">
    <source>
        <dbReference type="ARBA" id="ARBA00023136"/>
    </source>
</evidence>
<feature type="compositionally biased region" description="Basic and acidic residues" evidence="6">
    <location>
        <begin position="27"/>
        <end position="40"/>
    </location>
</feature>
<keyword evidence="10" id="KW-1185">Reference proteome</keyword>
<comment type="similarity">
    <text evidence="2">Belongs to the major facilitator superfamily.</text>
</comment>
<dbReference type="Gene3D" id="1.20.1250.20">
    <property type="entry name" value="MFS general substrate transporter like domains"/>
    <property type="match status" value="1"/>
</dbReference>
<dbReference type="GO" id="GO:0005886">
    <property type="term" value="C:plasma membrane"/>
    <property type="evidence" value="ECO:0007669"/>
    <property type="project" value="UniProtKB-SubCell"/>
</dbReference>
<feature type="transmembrane region" description="Helical" evidence="7">
    <location>
        <begin position="125"/>
        <end position="144"/>
    </location>
</feature>
<organism evidence="9 10">
    <name type="scientific">Penicillium malachiteum</name>
    <dbReference type="NCBI Taxonomy" id="1324776"/>
    <lineage>
        <taxon>Eukaryota</taxon>
        <taxon>Fungi</taxon>
        <taxon>Dikarya</taxon>
        <taxon>Ascomycota</taxon>
        <taxon>Pezizomycotina</taxon>
        <taxon>Eurotiomycetes</taxon>
        <taxon>Eurotiomycetidae</taxon>
        <taxon>Eurotiales</taxon>
        <taxon>Aspergillaceae</taxon>
        <taxon>Penicillium</taxon>
    </lineage>
</organism>
<protein>
    <recommendedName>
        <fullName evidence="8">Major facilitator superfamily (MFS) profile domain-containing protein</fullName>
    </recommendedName>
</protein>
<keyword evidence="3 7" id="KW-0812">Transmembrane</keyword>
<evidence type="ECO:0000256" key="7">
    <source>
        <dbReference type="SAM" id="Phobius"/>
    </source>
</evidence>
<evidence type="ECO:0000256" key="2">
    <source>
        <dbReference type="ARBA" id="ARBA00008335"/>
    </source>
</evidence>
<feature type="compositionally biased region" description="Basic and acidic residues" evidence="6">
    <location>
        <begin position="1"/>
        <end position="11"/>
    </location>
</feature>
<sequence length="578" mass="64310">MADHFEAEENLQRALSATEDVAVSSHESQHSQHDSDDNSEVLHEPIQERYENPSYSRFRRVASKTIVSFGPNDPDNPVNWKNSRKLLVLAAGVMQVMNSTIASSICSNAIPQIAAEFNITNQEALVLPISIFLIGYIVGPLLWGPSSEYFGRRRPLLIAYCGFMIFMLACAVADSYASLLVFRLLNGMMASSPIATVGGLFADVHDNPTKRGRLMAYYMACTTFGPIVGPWVSGFVAVVSWRWCFWIGLICSGASFPLVIFMPETYAPVILKNRAQKLRKETGNSSIFSPLEIDSRDARQMLLITISRPFRMIIHESIVSLTSLYLALAYAIFYLYFEAYPIIFQDLYGMSAGVSGLMFLPIGVGAVLACFVFIWYDGYLARAKARNAPWAAIEEYRRLPLACIGGPLYVISLFWVGWTASLDIPWVVPFLSGIPFGMGYLLIFMAMLNYLTDAYETLSASAQSAASCTRSILGAVLPLATKPMFNRLGIHWACSLIAFISLAVSIIPFAFIRYGDRIRANSKFCQELKRIKEMERMELEREDNGFEQTGDLEKVPTTHTGPITRVDTARSHAASIIC</sequence>
<dbReference type="InterPro" id="IPR036259">
    <property type="entry name" value="MFS_trans_sf"/>
</dbReference>
<dbReference type="InterPro" id="IPR011701">
    <property type="entry name" value="MFS"/>
</dbReference>
<feature type="region of interest" description="Disordered" evidence="6">
    <location>
        <begin position="1"/>
        <end position="40"/>
    </location>
</feature>
<dbReference type="CDD" id="cd17323">
    <property type="entry name" value="MFS_Tpo1_MDR_like"/>
    <property type="match status" value="1"/>
</dbReference>
<accession>A0AAD6HNR1</accession>
<keyword evidence="5 7" id="KW-0472">Membrane</keyword>
<feature type="transmembrane region" description="Helical" evidence="7">
    <location>
        <begin position="184"/>
        <end position="204"/>
    </location>
</feature>
<feature type="transmembrane region" description="Helical" evidence="7">
    <location>
        <begin position="357"/>
        <end position="378"/>
    </location>
</feature>
<evidence type="ECO:0000256" key="3">
    <source>
        <dbReference type="ARBA" id="ARBA00022692"/>
    </source>
</evidence>
<feature type="transmembrane region" description="Helical" evidence="7">
    <location>
        <begin position="318"/>
        <end position="337"/>
    </location>
</feature>
<keyword evidence="4 7" id="KW-1133">Transmembrane helix</keyword>
<dbReference type="FunFam" id="1.20.1250.20:FF:000082">
    <property type="entry name" value="MFS multidrug transporter, putative"/>
    <property type="match status" value="1"/>
</dbReference>
<evidence type="ECO:0000313" key="9">
    <source>
        <dbReference type="EMBL" id="KAJ5728192.1"/>
    </source>
</evidence>
<proteinExistence type="inferred from homology"/>
<feature type="domain" description="Major facilitator superfamily (MFS) profile" evidence="8">
    <location>
        <begin position="84"/>
        <end position="518"/>
    </location>
</feature>
<dbReference type="EMBL" id="JAQJAN010000005">
    <property type="protein sequence ID" value="KAJ5728192.1"/>
    <property type="molecule type" value="Genomic_DNA"/>
</dbReference>
<name>A0AAD6HNR1_9EURO</name>
<evidence type="ECO:0000256" key="6">
    <source>
        <dbReference type="SAM" id="MobiDB-lite"/>
    </source>
</evidence>
<dbReference type="PANTHER" id="PTHR23502:SF74">
    <property type="entry name" value="MAJOR FACILITATOR SUPERFAMILY (MFS) PROFILE DOMAIN-CONTAINING PROTEIN"/>
    <property type="match status" value="1"/>
</dbReference>
<evidence type="ECO:0000259" key="8">
    <source>
        <dbReference type="PROSITE" id="PS50850"/>
    </source>
</evidence>
<reference evidence="9" key="1">
    <citation type="journal article" date="2023" name="IMA Fungus">
        <title>Comparative genomic study of the Penicillium genus elucidates a diverse pangenome and 15 lateral gene transfer events.</title>
        <authorList>
            <person name="Petersen C."/>
            <person name="Sorensen T."/>
            <person name="Nielsen M.R."/>
            <person name="Sondergaard T.E."/>
            <person name="Sorensen J.L."/>
            <person name="Fitzpatrick D.A."/>
            <person name="Frisvad J.C."/>
            <person name="Nielsen K.L."/>
        </authorList>
    </citation>
    <scope>NUCLEOTIDE SEQUENCE</scope>
    <source>
        <strain evidence="9">IBT 17514</strain>
    </source>
</reference>
<evidence type="ECO:0000256" key="1">
    <source>
        <dbReference type="ARBA" id="ARBA00004651"/>
    </source>
</evidence>
<dbReference type="AlphaFoldDB" id="A0AAD6HNR1"/>
<feature type="transmembrane region" description="Helical" evidence="7">
    <location>
        <begin position="430"/>
        <end position="451"/>
    </location>
</feature>
<feature type="transmembrane region" description="Helical" evidence="7">
    <location>
        <begin position="156"/>
        <end position="178"/>
    </location>
</feature>
<comment type="subcellular location">
    <subcellularLocation>
        <location evidence="1">Cell membrane</location>
        <topology evidence="1">Multi-pass membrane protein</topology>
    </subcellularLocation>
</comment>
<evidence type="ECO:0000313" key="10">
    <source>
        <dbReference type="Proteomes" id="UP001215712"/>
    </source>
</evidence>
<reference evidence="9" key="2">
    <citation type="submission" date="2023-01" db="EMBL/GenBank/DDBJ databases">
        <authorList>
            <person name="Petersen C."/>
        </authorList>
    </citation>
    <scope>NUCLEOTIDE SEQUENCE</scope>
    <source>
        <strain evidence="9">IBT 17514</strain>
    </source>
</reference>